<comment type="function">
    <text evidence="12">Accepts ubiquitin from the E1 complex and catalyzes its covalent attachment to other proteins. Catalyzes monoubiquitination. Involved in degradation of misfolded chaperone substrate and DNA repair.</text>
</comment>
<dbReference type="FunFam" id="3.10.110.10:FF:000022">
    <property type="entry name" value="Ubiquitin-conjugating enzyme E2 W"/>
    <property type="match status" value="1"/>
</dbReference>
<evidence type="ECO:0000256" key="8">
    <source>
        <dbReference type="ARBA" id="ARBA00023204"/>
    </source>
</evidence>
<dbReference type="CDD" id="cd23808">
    <property type="entry name" value="UBCc_UBE2W"/>
    <property type="match status" value="1"/>
</dbReference>
<dbReference type="GO" id="GO:0006281">
    <property type="term" value="P:DNA repair"/>
    <property type="evidence" value="ECO:0007669"/>
    <property type="project" value="UniProtKB-KW"/>
</dbReference>
<name>A0AAY5EXN7_ELEEL</name>
<reference evidence="15" key="2">
    <citation type="submission" date="2025-08" db="UniProtKB">
        <authorList>
            <consortium name="Ensembl"/>
        </authorList>
    </citation>
    <scope>IDENTIFICATION</scope>
</reference>
<dbReference type="InterPro" id="IPR016135">
    <property type="entry name" value="UBQ-conjugating_enzyme/RWD"/>
</dbReference>
<keyword evidence="7" id="KW-0067">ATP-binding</keyword>
<evidence type="ECO:0000256" key="10">
    <source>
        <dbReference type="ARBA" id="ARBA00039075"/>
    </source>
</evidence>
<dbReference type="EC" id="2.3.2.23" evidence="2"/>
<evidence type="ECO:0000259" key="14">
    <source>
        <dbReference type="PROSITE" id="PS50127"/>
    </source>
</evidence>
<evidence type="ECO:0000256" key="4">
    <source>
        <dbReference type="ARBA" id="ARBA00022741"/>
    </source>
</evidence>
<keyword evidence="16" id="KW-1185">Reference proteome</keyword>
<keyword evidence="3" id="KW-0808">Transferase</keyword>
<dbReference type="EC" id="2.3.2.25" evidence="10"/>
<keyword evidence="6" id="KW-0833">Ubl conjugation pathway</keyword>
<proteinExistence type="predicted"/>
<evidence type="ECO:0000256" key="12">
    <source>
        <dbReference type="ARBA" id="ARBA00057801"/>
    </source>
</evidence>
<dbReference type="SMART" id="SM00212">
    <property type="entry name" value="UBCc"/>
    <property type="match status" value="1"/>
</dbReference>
<protein>
    <recommendedName>
        <fullName evidence="11">N-terminal E2 ubiquitin-conjugating enzyme</fullName>
        <ecNumber evidence="2">2.3.2.23</ecNumber>
        <ecNumber evidence="10">2.3.2.25</ecNumber>
    </recommendedName>
</protein>
<dbReference type="Pfam" id="PF00179">
    <property type="entry name" value="UQ_con"/>
    <property type="match status" value="1"/>
</dbReference>
<evidence type="ECO:0000256" key="1">
    <source>
        <dbReference type="ARBA" id="ARBA00000485"/>
    </source>
</evidence>
<evidence type="ECO:0000256" key="3">
    <source>
        <dbReference type="ARBA" id="ARBA00022679"/>
    </source>
</evidence>
<dbReference type="Proteomes" id="UP000314983">
    <property type="component" value="Chromosome 5"/>
</dbReference>
<evidence type="ECO:0000256" key="9">
    <source>
        <dbReference type="ARBA" id="ARBA00035805"/>
    </source>
</evidence>
<keyword evidence="13" id="KW-0472">Membrane</keyword>
<evidence type="ECO:0000256" key="5">
    <source>
        <dbReference type="ARBA" id="ARBA00022763"/>
    </source>
</evidence>
<dbReference type="GO" id="GO:0005524">
    <property type="term" value="F:ATP binding"/>
    <property type="evidence" value="ECO:0007669"/>
    <property type="project" value="UniProtKB-KW"/>
</dbReference>
<sequence length="177" mass="20934">MFFCHFFFYLDVSTVYGCVFSLCRWIIDMEGASGTIYEGERFQLLFKFSSRYPFDSPQVMFTGENIPIHPHVYSNGHICMSILTEDWSPALSVQSVCLSIISMLSSCKEKRRPPDNSFYVQTCNKNPKKTKWWYHGKNIGLCILEMQFLRFNGWFSCCFQLDPFFLSYFFIVYLFCR</sequence>
<keyword evidence="13" id="KW-1133">Transmembrane helix</keyword>
<gene>
    <name evidence="15" type="primary">ube2wb</name>
</gene>
<organism evidence="15 16">
    <name type="scientific">Electrophorus electricus</name>
    <name type="common">Electric eel</name>
    <name type="synonym">Gymnotus electricus</name>
    <dbReference type="NCBI Taxonomy" id="8005"/>
    <lineage>
        <taxon>Eukaryota</taxon>
        <taxon>Metazoa</taxon>
        <taxon>Chordata</taxon>
        <taxon>Craniata</taxon>
        <taxon>Vertebrata</taxon>
        <taxon>Euteleostomi</taxon>
        <taxon>Actinopterygii</taxon>
        <taxon>Neopterygii</taxon>
        <taxon>Teleostei</taxon>
        <taxon>Ostariophysi</taxon>
        <taxon>Gymnotiformes</taxon>
        <taxon>Gymnotoidei</taxon>
        <taxon>Gymnotidae</taxon>
        <taxon>Electrophorus</taxon>
    </lineage>
</organism>
<reference evidence="15" key="3">
    <citation type="submission" date="2025-09" db="UniProtKB">
        <authorList>
            <consortium name="Ensembl"/>
        </authorList>
    </citation>
    <scope>IDENTIFICATION</scope>
</reference>
<dbReference type="Gene3D" id="3.10.110.10">
    <property type="entry name" value="Ubiquitin Conjugating Enzyme"/>
    <property type="match status" value="1"/>
</dbReference>
<evidence type="ECO:0000256" key="11">
    <source>
        <dbReference type="ARBA" id="ARBA00042168"/>
    </source>
</evidence>
<evidence type="ECO:0000313" key="16">
    <source>
        <dbReference type="Proteomes" id="UP000314983"/>
    </source>
</evidence>
<evidence type="ECO:0000256" key="2">
    <source>
        <dbReference type="ARBA" id="ARBA00012486"/>
    </source>
</evidence>
<evidence type="ECO:0000256" key="13">
    <source>
        <dbReference type="SAM" id="Phobius"/>
    </source>
</evidence>
<dbReference type="PROSITE" id="PS50127">
    <property type="entry name" value="UBC_2"/>
    <property type="match status" value="1"/>
</dbReference>
<feature type="domain" description="UBC core" evidence="14">
    <location>
        <begin position="1"/>
        <end position="147"/>
    </location>
</feature>
<dbReference type="PANTHER" id="PTHR24067">
    <property type="entry name" value="UBIQUITIN-CONJUGATING ENZYME E2"/>
    <property type="match status" value="1"/>
</dbReference>
<keyword evidence="4" id="KW-0547">Nucleotide-binding</keyword>
<comment type="catalytic activity">
    <reaction evidence="9">
        <text>S-ubiquitinyl-[E1 ubiquitin-activating enzyme]-L-cysteine + [acceptor protein]-N-terminal-amino acid = [E1 ubiquitin-activating enzyme]-L-cysteine + N-terminal-ubiquitinyl-[acceptor protein].</text>
        <dbReference type="EC" id="2.3.2.25"/>
    </reaction>
</comment>
<dbReference type="InterPro" id="IPR000608">
    <property type="entry name" value="UBC"/>
</dbReference>
<evidence type="ECO:0000256" key="7">
    <source>
        <dbReference type="ARBA" id="ARBA00022840"/>
    </source>
</evidence>
<comment type="catalytic activity">
    <reaction evidence="1">
        <text>S-ubiquitinyl-[E1 ubiquitin-activating enzyme]-L-cysteine + [E2 ubiquitin-conjugating enzyme]-L-cysteine = [E1 ubiquitin-activating enzyme]-L-cysteine + S-ubiquitinyl-[E2 ubiquitin-conjugating enzyme]-L-cysteine.</text>
        <dbReference type="EC" id="2.3.2.23"/>
    </reaction>
</comment>
<keyword evidence="13" id="KW-0812">Transmembrane</keyword>
<dbReference type="SUPFAM" id="SSF54495">
    <property type="entry name" value="UBC-like"/>
    <property type="match status" value="1"/>
</dbReference>
<dbReference type="GO" id="GO:0061631">
    <property type="term" value="F:ubiquitin conjugating enzyme activity"/>
    <property type="evidence" value="ECO:0007669"/>
    <property type="project" value="UniProtKB-EC"/>
</dbReference>
<feature type="transmembrane region" description="Helical" evidence="13">
    <location>
        <begin position="153"/>
        <end position="175"/>
    </location>
</feature>
<keyword evidence="5" id="KW-0227">DNA damage</keyword>
<dbReference type="GeneTree" id="ENSGT00940000156908"/>
<evidence type="ECO:0000313" key="15">
    <source>
        <dbReference type="Ensembl" id="ENSEEEP00000061492.1"/>
    </source>
</evidence>
<dbReference type="GO" id="GO:0031625">
    <property type="term" value="F:ubiquitin protein ligase binding"/>
    <property type="evidence" value="ECO:0007669"/>
    <property type="project" value="UniProtKB-ARBA"/>
</dbReference>
<dbReference type="Ensembl" id="ENSEEET00000063179.1">
    <property type="protein sequence ID" value="ENSEEEP00000061492.1"/>
    <property type="gene ID" value="ENSEEEG00000025482.1"/>
</dbReference>
<evidence type="ECO:0000256" key="6">
    <source>
        <dbReference type="ARBA" id="ARBA00022786"/>
    </source>
</evidence>
<accession>A0AAY5EXN7</accession>
<keyword evidence="8" id="KW-0234">DNA repair</keyword>
<dbReference type="InterPro" id="IPR050113">
    <property type="entry name" value="Ub_conjugating_enzyme"/>
</dbReference>
<dbReference type="GO" id="GO:0006513">
    <property type="term" value="P:protein monoubiquitination"/>
    <property type="evidence" value="ECO:0007669"/>
    <property type="project" value="UniProtKB-ARBA"/>
</dbReference>
<dbReference type="AlphaFoldDB" id="A0AAY5EXN7"/>
<reference evidence="15 16" key="1">
    <citation type="submission" date="2020-05" db="EMBL/GenBank/DDBJ databases">
        <title>Electrophorus electricus (electric eel) genome, fEleEle1, primary haplotype.</title>
        <authorList>
            <person name="Myers G."/>
            <person name="Meyer A."/>
            <person name="Fedrigo O."/>
            <person name="Formenti G."/>
            <person name="Rhie A."/>
            <person name="Tracey A."/>
            <person name="Sims Y."/>
            <person name="Jarvis E.D."/>
        </authorList>
    </citation>
    <scope>NUCLEOTIDE SEQUENCE [LARGE SCALE GENOMIC DNA]</scope>
</reference>